<accession>A0AAN8P461</accession>
<dbReference type="InterPro" id="IPR016166">
    <property type="entry name" value="FAD-bd_PCMH"/>
</dbReference>
<evidence type="ECO:0000256" key="15">
    <source>
        <dbReference type="ARBA" id="ARBA00023316"/>
    </source>
</evidence>
<keyword evidence="11" id="KW-0133">Cell shape</keyword>
<evidence type="ECO:0000256" key="16">
    <source>
        <dbReference type="ARBA" id="ARBA00048914"/>
    </source>
</evidence>
<dbReference type="SUPFAM" id="SSF56194">
    <property type="entry name" value="Uridine diphospho-N-Acetylenolpyruvylglucosamine reductase, MurB, C-terminal domain"/>
    <property type="match status" value="1"/>
</dbReference>
<dbReference type="InterPro" id="IPR003170">
    <property type="entry name" value="MurB"/>
</dbReference>
<evidence type="ECO:0000256" key="6">
    <source>
        <dbReference type="ARBA" id="ARBA00022490"/>
    </source>
</evidence>
<evidence type="ECO:0000313" key="18">
    <source>
        <dbReference type="EMBL" id="KAK6516907.1"/>
    </source>
</evidence>
<dbReference type="NCBIfam" id="NF000755">
    <property type="entry name" value="PRK00046.1"/>
    <property type="match status" value="1"/>
</dbReference>
<dbReference type="InterPro" id="IPR016169">
    <property type="entry name" value="FAD-bd_PCMH_sub2"/>
</dbReference>
<evidence type="ECO:0000256" key="11">
    <source>
        <dbReference type="ARBA" id="ARBA00022960"/>
    </source>
</evidence>
<dbReference type="GO" id="GO:0071555">
    <property type="term" value="P:cell wall organization"/>
    <property type="evidence" value="ECO:0007669"/>
    <property type="project" value="UniProtKB-KW"/>
</dbReference>
<organism evidence="18 19">
    <name type="scientific">Arthrobotrys conoides</name>
    <dbReference type="NCBI Taxonomy" id="74498"/>
    <lineage>
        <taxon>Eukaryota</taxon>
        <taxon>Fungi</taxon>
        <taxon>Dikarya</taxon>
        <taxon>Ascomycota</taxon>
        <taxon>Pezizomycotina</taxon>
        <taxon>Orbiliomycetes</taxon>
        <taxon>Orbiliales</taxon>
        <taxon>Orbiliaceae</taxon>
        <taxon>Arthrobotrys</taxon>
    </lineage>
</organism>
<evidence type="ECO:0000256" key="9">
    <source>
        <dbReference type="ARBA" id="ARBA00022827"/>
    </source>
</evidence>
<dbReference type="Pfam" id="PF02873">
    <property type="entry name" value="MurB_C"/>
    <property type="match status" value="1"/>
</dbReference>
<dbReference type="GO" id="GO:0008762">
    <property type="term" value="F:UDP-N-acetylmuramate dehydrogenase activity"/>
    <property type="evidence" value="ECO:0007669"/>
    <property type="project" value="UniProtKB-EC"/>
</dbReference>
<dbReference type="Proteomes" id="UP001307849">
    <property type="component" value="Unassembled WGS sequence"/>
</dbReference>
<dbReference type="PROSITE" id="PS51387">
    <property type="entry name" value="FAD_PCMH"/>
    <property type="match status" value="1"/>
</dbReference>
<evidence type="ECO:0000256" key="2">
    <source>
        <dbReference type="ARBA" id="ARBA00003921"/>
    </source>
</evidence>
<comment type="cofactor">
    <cofactor evidence="1">
        <name>FAD</name>
        <dbReference type="ChEBI" id="CHEBI:57692"/>
    </cofactor>
</comment>
<evidence type="ECO:0000256" key="14">
    <source>
        <dbReference type="ARBA" id="ARBA00023306"/>
    </source>
</evidence>
<proteinExistence type="inferred from homology"/>
<dbReference type="GO" id="GO:0005829">
    <property type="term" value="C:cytosol"/>
    <property type="evidence" value="ECO:0007669"/>
    <property type="project" value="TreeGrafter"/>
</dbReference>
<evidence type="ECO:0000256" key="3">
    <source>
        <dbReference type="ARBA" id="ARBA00004496"/>
    </source>
</evidence>
<comment type="subcellular location">
    <subcellularLocation>
        <location evidence="3">Cytoplasm</location>
    </subcellularLocation>
</comment>
<dbReference type="EC" id="1.3.1.98" evidence="5"/>
<keyword evidence="9" id="KW-0274">FAD</keyword>
<keyword evidence="10" id="KW-0521">NADP</keyword>
<keyword evidence="13" id="KW-0560">Oxidoreductase</keyword>
<evidence type="ECO:0000256" key="10">
    <source>
        <dbReference type="ARBA" id="ARBA00022857"/>
    </source>
</evidence>
<keyword evidence="15" id="KW-0961">Cell wall biogenesis/degradation</keyword>
<evidence type="ECO:0000256" key="4">
    <source>
        <dbReference type="ARBA" id="ARBA00004752"/>
    </source>
</evidence>
<sequence length="345" mass="38568">MEILQNANLEDYSTMRLGGLAAYLTNVADREQLKEAITWAKQHRLPVIMIGQGSNIIWKDSGFDGLVICNRILYYQEEPIGDKADKTVLVKIGAGENWDKVVERTVSRGMSGIESLSLIPGTAGATPVQNVGAYGQEIRDTLVSVEAYDNQTGDFVIINQEDCGFGYRTSRFKTVDRGRFYITMITIQLRYGNPKPPFYPALQNFLADSGIVNFTPQTIRNAVIAIRQAKLPDPVLVPNCGSFFANPVIEESEYARLQVAHPNLPNWPFGDGKMKIPAAWLIEEVGMKDFHDIEMGVATWVNQPLVLINRGAKASQQLLDFRDRIAHVVNLRFSILLEQEPELLP</sequence>
<comment type="catalytic activity">
    <reaction evidence="16">
        <text>UDP-N-acetyl-alpha-D-muramate + NADP(+) = UDP-N-acetyl-3-O-(1-carboxyvinyl)-alpha-D-glucosamine + NADPH + H(+)</text>
        <dbReference type="Rhea" id="RHEA:12248"/>
        <dbReference type="ChEBI" id="CHEBI:15378"/>
        <dbReference type="ChEBI" id="CHEBI:57783"/>
        <dbReference type="ChEBI" id="CHEBI:58349"/>
        <dbReference type="ChEBI" id="CHEBI:68483"/>
        <dbReference type="ChEBI" id="CHEBI:70757"/>
        <dbReference type="EC" id="1.3.1.98"/>
    </reaction>
</comment>
<evidence type="ECO:0000313" key="19">
    <source>
        <dbReference type="Proteomes" id="UP001307849"/>
    </source>
</evidence>
<evidence type="ECO:0000256" key="13">
    <source>
        <dbReference type="ARBA" id="ARBA00023002"/>
    </source>
</evidence>
<feature type="domain" description="FAD-binding PCMH-type" evidence="17">
    <location>
        <begin position="15"/>
        <end position="192"/>
    </location>
</feature>
<keyword evidence="6" id="KW-0963">Cytoplasm</keyword>
<keyword evidence="14" id="KW-0131">Cell cycle</keyword>
<keyword evidence="12" id="KW-0573">Peptidoglycan synthesis</keyword>
<evidence type="ECO:0000256" key="1">
    <source>
        <dbReference type="ARBA" id="ARBA00001974"/>
    </source>
</evidence>
<keyword evidence="19" id="KW-1185">Reference proteome</keyword>
<dbReference type="InterPro" id="IPR016167">
    <property type="entry name" value="FAD-bd_PCMH_sub1"/>
</dbReference>
<dbReference type="NCBIfam" id="TIGR00179">
    <property type="entry name" value="murB"/>
    <property type="match status" value="1"/>
</dbReference>
<dbReference type="Gene3D" id="3.90.78.10">
    <property type="entry name" value="UDP-N-acetylenolpyruvoylglucosamine reductase, C-terminal domain"/>
    <property type="match status" value="1"/>
</dbReference>
<comment type="caution">
    <text evidence="18">The sequence shown here is derived from an EMBL/GenBank/DDBJ whole genome shotgun (WGS) entry which is preliminary data.</text>
</comment>
<dbReference type="InterPro" id="IPR036318">
    <property type="entry name" value="FAD-bd_PCMH-like_sf"/>
</dbReference>
<dbReference type="GO" id="GO:0008360">
    <property type="term" value="P:regulation of cell shape"/>
    <property type="evidence" value="ECO:0007669"/>
    <property type="project" value="UniProtKB-KW"/>
</dbReference>
<dbReference type="HAMAP" id="MF_00037">
    <property type="entry name" value="MurB"/>
    <property type="match status" value="1"/>
</dbReference>
<gene>
    <name evidence="18" type="ORF">TWF506_006791</name>
</gene>
<dbReference type="Pfam" id="PF01565">
    <property type="entry name" value="FAD_binding_4"/>
    <property type="match status" value="1"/>
</dbReference>
<keyword evidence="7" id="KW-0132">Cell division</keyword>
<dbReference type="SUPFAM" id="SSF56176">
    <property type="entry name" value="FAD-binding/transporter-associated domain-like"/>
    <property type="match status" value="1"/>
</dbReference>
<evidence type="ECO:0000256" key="7">
    <source>
        <dbReference type="ARBA" id="ARBA00022618"/>
    </source>
</evidence>
<protein>
    <recommendedName>
        <fullName evidence="5">UDP-N-acetylmuramate dehydrogenase</fullName>
        <ecNumber evidence="5">1.3.1.98</ecNumber>
    </recommendedName>
</protein>
<reference evidence="18 19" key="1">
    <citation type="submission" date="2019-10" db="EMBL/GenBank/DDBJ databases">
        <authorList>
            <person name="Palmer J.M."/>
        </authorList>
    </citation>
    <scope>NUCLEOTIDE SEQUENCE [LARGE SCALE GENOMIC DNA]</scope>
    <source>
        <strain evidence="18 19">TWF506</strain>
    </source>
</reference>
<dbReference type="Gene3D" id="3.30.43.10">
    <property type="entry name" value="Uridine Diphospho-n-acetylenolpyruvylglucosamine Reductase, domain 2"/>
    <property type="match status" value="1"/>
</dbReference>
<evidence type="ECO:0000256" key="8">
    <source>
        <dbReference type="ARBA" id="ARBA00022630"/>
    </source>
</evidence>
<keyword evidence="8" id="KW-0285">Flavoprotein</keyword>
<dbReference type="InterPro" id="IPR006094">
    <property type="entry name" value="Oxid_FAD_bind_N"/>
</dbReference>
<dbReference type="GO" id="GO:0051301">
    <property type="term" value="P:cell division"/>
    <property type="evidence" value="ECO:0007669"/>
    <property type="project" value="UniProtKB-KW"/>
</dbReference>
<dbReference type="NCBIfam" id="NF010478">
    <property type="entry name" value="PRK13903.1"/>
    <property type="match status" value="1"/>
</dbReference>
<evidence type="ECO:0000259" key="17">
    <source>
        <dbReference type="PROSITE" id="PS51387"/>
    </source>
</evidence>
<comment type="pathway">
    <text evidence="4">Cell wall biogenesis; peptidoglycan biosynthesis.</text>
</comment>
<dbReference type="GO" id="GO:0071949">
    <property type="term" value="F:FAD binding"/>
    <property type="evidence" value="ECO:0007669"/>
    <property type="project" value="InterPro"/>
</dbReference>
<dbReference type="PANTHER" id="PTHR21071:SF4">
    <property type="entry name" value="UDP-N-ACETYLENOLPYRUVOYLGLUCOSAMINE REDUCTASE"/>
    <property type="match status" value="1"/>
</dbReference>
<comment type="function">
    <text evidence="2">Cell wall formation.</text>
</comment>
<name>A0AAN8P461_9PEZI</name>
<dbReference type="Gene3D" id="3.30.465.10">
    <property type="match status" value="1"/>
</dbReference>
<evidence type="ECO:0000256" key="5">
    <source>
        <dbReference type="ARBA" id="ARBA00012518"/>
    </source>
</evidence>
<dbReference type="EMBL" id="JAVHJM010000003">
    <property type="protein sequence ID" value="KAK6516907.1"/>
    <property type="molecule type" value="Genomic_DNA"/>
</dbReference>
<dbReference type="InterPro" id="IPR011601">
    <property type="entry name" value="MurB_C"/>
</dbReference>
<dbReference type="AlphaFoldDB" id="A0AAN8P461"/>
<evidence type="ECO:0000256" key="12">
    <source>
        <dbReference type="ARBA" id="ARBA00022984"/>
    </source>
</evidence>
<dbReference type="PANTHER" id="PTHR21071">
    <property type="entry name" value="UDP-N-ACETYLENOLPYRUVOYLGLUCOSAMINE REDUCTASE"/>
    <property type="match status" value="1"/>
</dbReference>
<dbReference type="InterPro" id="IPR036635">
    <property type="entry name" value="MurB_C_sf"/>
</dbReference>